<evidence type="ECO:0000313" key="1">
    <source>
        <dbReference type="Proteomes" id="UP000887579"/>
    </source>
</evidence>
<evidence type="ECO:0000313" key="2">
    <source>
        <dbReference type="WBParaSite" id="ES5_v2.g25138.t1"/>
    </source>
</evidence>
<organism evidence="1 2">
    <name type="scientific">Panagrolaimus sp. ES5</name>
    <dbReference type="NCBI Taxonomy" id="591445"/>
    <lineage>
        <taxon>Eukaryota</taxon>
        <taxon>Metazoa</taxon>
        <taxon>Ecdysozoa</taxon>
        <taxon>Nematoda</taxon>
        <taxon>Chromadorea</taxon>
        <taxon>Rhabditida</taxon>
        <taxon>Tylenchina</taxon>
        <taxon>Panagrolaimomorpha</taxon>
        <taxon>Panagrolaimoidea</taxon>
        <taxon>Panagrolaimidae</taxon>
        <taxon>Panagrolaimus</taxon>
    </lineage>
</organism>
<protein>
    <submittedName>
        <fullName evidence="2">Uncharacterized protein</fullName>
    </submittedName>
</protein>
<dbReference type="WBParaSite" id="ES5_v2.g25138.t1">
    <property type="protein sequence ID" value="ES5_v2.g25138.t1"/>
    <property type="gene ID" value="ES5_v2.g25138"/>
</dbReference>
<dbReference type="Proteomes" id="UP000887579">
    <property type="component" value="Unplaced"/>
</dbReference>
<proteinExistence type="predicted"/>
<sequence>MPKRTRNSRKIETAQAKRWSSVATATTEDNEQHQQEQQPLQLQHLAKPVAVGKKSVEAKKKERERKLALSSRLTEGRKKLREELKAKKQAEDAAVSPEKDEDRSENELLKENDTQANNVVTEMNEGRDSEAELEELKKENARLLECQRQLTNERKALKKRIKRKQENEARTKRNLEKRQKRAEAKAQQANTST</sequence>
<accession>A0AC34G6L1</accession>
<name>A0AC34G6L1_9BILA</name>
<reference evidence="2" key="1">
    <citation type="submission" date="2022-11" db="UniProtKB">
        <authorList>
            <consortium name="WormBaseParasite"/>
        </authorList>
    </citation>
    <scope>IDENTIFICATION</scope>
</reference>